<evidence type="ECO:0000256" key="10">
    <source>
        <dbReference type="PIRSR" id="PIRSR000114-3"/>
    </source>
</evidence>
<dbReference type="Gene3D" id="3.40.50.720">
    <property type="entry name" value="NAD(P)-binding Rossmann-like Domain"/>
    <property type="match status" value="1"/>
</dbReference>
<dbReference type="InterPro" id="IPR006168">
    <property type="entry name" value="G3P_DH_NAD-dep"/>
</dbReference>
<dbReference type="InterPro" id="IPR006109">
    <property type="entry name" value="G3P_DH_NAD-dep_C"/>
</dbReference>
<evidence type="ECO:0000256" key="1">
    <source>
        <dbReference type="ARBA" id="ARBA00011009"/>
    </source>
</evidence>
<comment type="catalytic activity">
    <reaction evidence="12">
        <text>sn-glycerol 3-phosphate + NADP(+) = dihydroxyacetone phosphate + NADPH + H(+)</text>
        <dbReference type="Rhea" id="RHEA:11096"/>
        <dbReference type="ChEBI" id="CHEBI:15378"/>
        <dbReference type="ChEBI" id="CHEBI:57597"/>
        <dbReference type="ChEBI" id="CHEBI:57642"/>
        <dbReference type="ChEBI" id="CHEBI:57783"/>
        <dbReference type="ChEBI" id="CHEBI:58349"/>
        <dbReference type="EC" id="1.1.1.94"/>
    </reaction>
</comment>
<evidence type="ECO:0000256" key="4">
    <source>
        <dbReference type="ARBA" id="ARBA00023027"/>
    </source>
</evidence>
<feature type="binding site" evidence="10">
    <location>
        <begin position="8"/>
        <end position="13"/>
    </location>
    <ligand>
        <name>NAD(+)</name>
        <dbReference type="ChEBI" id="CHEBI:57540"/>
    </ligand>
</feature>
<evidence type="ECO:0000256" key="7">
    <source>
        <dbReference type="ARBA" id="ARBA00023264"/>
    </source>
</evidence>
<evidence type="ECO:0000256" key="12">
    <source>
        <dbReference type="RuleBase" id="RU000439"/>
    </source>
</evidence>
<evidence type="ECO:0000256" key="3">
    <source>
        <dbReference type="ARBA" id="ARBA00023002"/>
    </source>
</evidence>
<feature type="binding site" evidence="10">
    <location>
        <position position="271"/>
    </location>
    <ligand>
        <name>NAD(+)</name>
        <dbReference type="ChEBI" id="CHEBI:57540"/>
    </ligand>
</feature>
<dbReference type="InterPro" id="IPR011128">
    <property type="entry name" value="G3P_DH_NAD-dep_N"/>
</dbReference>
<name>A0A934K9E5_9BACT</name>
<reference evidence="15" key="1">
    <citation type="submission" date="2020-10" db="EMBL/GenBank/DDBJ databases">
        <title>Ca. Dormibacterota MAGs.</title>
        <authorList>
            <person name="Montgomery K."/>
        </authorList>
    </citation>
    <scope>NUCLEOTIDE SEQUENCE [LARGE SCALE GENOMIC DNA]</scope>
    <source>
        <strain evidence="15">SC8812_S17_10</strain>
    </source>
</reference>
<protein>
    <recommendedName>
        <fullName evidence="12">Glycerol-3-phosphate dehydrogenase</fullName>
        <ecNumber evidence="12">1.1.1.94</ecNumber>
    </recommendedName>
</protein>
<dbReference type="InterPro" id="IPR008927">
    <property type="entry name" value="6-PGluconate_DH-like_C_sf"/>
</dbReference>
<evidence type="ECO:0000313" key="16">
    <source>
        <dbReference type="Proteomes" id="UP000612893"/>
    </source>
</evidence>
<keyword evidence="2" id="KW-0444">Lipid biosynthesis</keyword>
<dbReference type="Proteomes" id="UP000612893">
    <property type="component" value="Unassembled WGS sequence"/>
</dbReference>
<evidence type="ECO:0000256" key="5">
    <source>
        <dbReference type="ARBA" id="ARBA00023098"/>
    </source>
</evidence>
<dbReference type="PIRSF" id="PIRSF000114">
    <property type="entry name" value="Glycerol-3-P_dh"/>
    <property type="match status" value="1"/>
</dbReference>
<accession>A0A934K9E5</accession>
<dbReference type="Pfam" id="PF07479">
    <property type="entry name" value="NAD_Gly3P_dh_C"/>
    <property type="match status" value="1"/>
</dbReference>
<feature type="active site" description="Proton acceptor" evidence="8">
    <location>
        <position position="199"/>
    </location>
</feature>
<comment type="similarity">
    <text evidence="1 11">Belongs to the NAD-dependent glycerol-3-phosphate dehydrogenase family.</text>
</comment>
<keyword evidence="4 10" id="KW-0520">NAD</keyword>
<dbReference type="EMBL" id="JAEKNR010000165">
    <property type="protein sequence ID" value="MBJ7599642.1"/>
    <property type="molecule type" value="Genomic_DNA"/>
</dbReference>
<dbReference type="GO" id="GO:0008654">
    <property type="term" value="P:phospholipid biosynthetic process"/>
    <property type="evidence" value="ECO:0007669"/>
    <property type="project" value="UniProtKB-KW"/>
</dbReference>
<feature type="binding site" evidence="10">
    <location>
        <position position="148"/>
    </location>
    <ligand>
        <name>NAD(+)</name>
        <dbReference type="ChEBI" id="CHEBI:57540"/>
    </ligand>
</feature>
<dbReference type="EC" id="1.1.1.94" evidence="12"/>
<dbReference type="InterPro" id="IPR013328">
    <property type="entry name" value="6PGD_dom2"/>
</dbReference>
<keyword evidence="5" id="KW-0443">Lipid metabolism</keyword>
<keyword evidence="7" id="KW-1208">Phospholipid metabolism</keyword>
<evidence type="ECO:0000256" key="2">
    <source>
        <dbReference type="ARBA" id="ARBA00022516"/>
    </source>
</evidence>
<feature type="domain" description="Glycerol-3-phosphate dehydrogenase NAD-dependent N-terminal" evidence="13">
    <location>
        <begin position="4"/>
        <end position="167"/>
    </location>
</feature>
<proteinExistence type="inferred from homology"/>
<evidence type="ECO:0000256" key="6">
    <source>
        <dbReference type="ARBA" id="ARBA00023209"/>
    </source>
</evidence>
<dbReference type="Pfam" id="PF01210">
    <property type="entry name" value="NAD_Gly3P_dh_N"/>
    <property type="match status" value="1"/>
</dbReference>
<keyword evidence="16" id="KW-1185">Reference proteome</keyword>
<comment type="caution">
    <text evidence="15">The sequence shown here is derived from an EMBL/GenBank/DDBJ whole genome shotgun (WGS) entry which is preliminary data.</text>
</comment>
<evidence type="ECO:0000259" key="14">
    <source>
        <dbReference type="Pfam" id="PF07479"/>
    </source>
</evidence>
<sequence>MTAIAILGSGIMGSALSVPLADNGHDVRLVGTHLDRDIIEGVRTTGVHPGLKLKLPESVRPYQLEGLDEALDGAEIVLSGVNSFGVSWAGQQLASRLKPGMLVIAIAKGMEATEQGDLRILLDVLADQVPEELRSQVSWAAIVGPSIAGELAARRQTCVVFAGHDQAALDRLASTFRTDYYHIWTSTDVVGAEVCAAMKNCYALSVGFPDGLLERMGESESLYRSYNFAAALFGAGAAEIAHMLRLLGGRPETVLGLPGVGDMYVTSTGGRNVRAGRLVGTGLTFSEAHARLNHVTMEGAAAIRVIGEALGKLTERGVIQSADFPLMRHLYEVIGKDQPLAIPWDRLFPGSVGPGQHSG</sequence>
<evidence type="ECO:0000256" key="9">
    <source>
        <dbReference type="PIRSR" id="PIRSR000114-2"/>
    </source>
</evidence>
<dbReference type="SUPFAM" id="SSF51735">
    <property type="entry name" value="NAD(P)-binding Rossmann-fold domains"/>
    <property type="match status" value="1"/>
</dbReference>
<dbReference type="PANTHER" id="PTHR11728:SF1">
    <property type="entry name" value="GLYCEROL-3-PHOSPHATE DEHYDROGENASE [NAD(+)] 2, CHLOROPLASTIC"/>
    <property type="match status" value="1"/>
</dbReference>
<dbReference type="PRINTS" id="PR00077">
    <property type="entry name" value="GPDHDRGNASE"/>
</dbReference>
<dbReference type="AlphaFoldDB" id="A0A934K9E5"/>
<keyword evidence="3 11" id="KW-0560">Oxidoreductase</keyword>
<dbReference type="RefSeq" id="WP_338203208.1">
    <property type="nucleotide sequence ID" value="NZ_JAEKNR010000165.1"/>
</dbReference>
<gene>
    <name evidence="15" type="ORF">JF922_16385</name>
</gene>
<evidence type="ECO:0000256" key="8">
    <source>
        <dbReference type="PIRSR" id="PIRSR000114-1"/>
    </source>
</evidence>
<evidence type="ECO:0000313" key="15">
    <source>
        <dbReference type="EMBL" id="MBJ7599642.1"/>
    </source>
</evidence>
<dbReference type="SUPFAM" id="SSF48179">
    <property type="entry name" value="6-phosphogluconate dehydrogenase C-terminal domain-like"/>
    <property type="match status" value="1"/>
</dbReference>
<organism evidence="15 16">
    <name type="scientific">Candidatus Nephthysia bennettiae</name>
    <dbReference type="NCBI Taxonomy" id="3127016"/>
    <lineage>
        <taxon>Bacteria</taxon>
        <taxon>Bacillati</taxon>
        <taxon>Candidatus Dormiibacterota</taxon>
        <taxon>Candidatus Dormibacteria</taxon>
        <taxon>Candidatus Dormibacterales</taxon>
        <taxon>Candidatus Dormibacteraceae</taxon>
        <taxon>Candidatus Nephthysia</taxon>
    </lineage>
</organism>
<feature type="binding site" evidence="9">
    <location>
        <begin position="271"/>
        <end position="272"/>
    </location>
    <ligand>
        <name>substrate</name>
    </ligand>
</feature>
<feature type="binding site" evidence="9">
    <location>
        <position position="108"/>
    </location>
    <ligand>
        <name>substrate</name>
    </ligand>
</feature>
<dbReference type="Gene3D" id="1.10.1040.10">
    <property type="entry name" value="N-(1-d-carboxylethyl)-l-norvaline Dehydrogenase, domain 2"/>
    <property type="match status" value="1"/>
</dbReference>
<feature type="domain" description="Glycerol-3-phosphate dehydrogenase NAD-dependent C-terminal" evidence="14">
    <location>
        <begin position="188"/>
        <end position="339"/>
    </location>
</feature>
<dbReference type="InterPro" id="IPR036291">
    <property type="entry name" value="NAD(P)-bd_dom_sf"/>
</dbReference>
<evidence type="ECO:0000256" key="11">
    <source>
        <dbReference type="RuleBase" id="RU000437"/>
    </source>
</evidence>
<keyword evidence="6" id="KW-0594">Phospholipid biosynthesis</keyword>
<dbReference type="PANTHER" id="PTHR11728">
    <property type="entry name" value="GLYCEROL-3-PHOSPHATE DEHYDROGENASE"/>
    <property type="match status" value="1"/>
</dbReference>
<dbReference type="GO" id="GO:0047952">
    <property type="term" value="F:glycerol-3-phosphate dehydrogenase [NAD(P)+] activity"/>
    <property type="evidence" value="ECO:0007669"/>
    <property type="project" value="UniProtKB-EC"/>
</dbReference>
<evidence type="ECO:0000259" key="13">
    <source>
        <dbReference type="Pfam" id="PF01210"/>
    </source>
</evidence>